<name>A0A2P2NJ43_RHIMU</name>
<accession>A0A2P2NJ43</accession>
<sequence length="75" mass="8708">MFWNIGGISASSPVETILDKENFKEKKNAFLQSWKTTRYTLDPRTSIAWFRTPFSTLLTLAPADQFFNFLQCIKV</sequence>
<dbReference type="AlphaFoldDB" id="A0A2P2NJ43"/>
<proteinExistence type="predicted"/>
<reference evidence="1" key="1">
    <citation type="submission" date="2018-02" db="EMBL/GenBank/DDBJ databases">
        <title>Rhizophora mucronata_Transcriptome.</title>
        <authorList>
            <person name="Meera S.P."/>
            <person name="Sreeshan A."/>
            <person name="Augustine A."/>
        </authorList>
    </citation>
    <scope>NUCLEOTIDE SEQUENCE</scope>
    <source>
        <tissue evidence="1">Leaf</tissue>
    </source>
</reference>
<organism evidence="1">
    <name type="scientific">Rhizophora mucronata</name>
    <name type="common">Asiatic mangrove</name>
    <dbReference type="NCBI Taxonomy" id="61149"/>
    <lineage>
        <taxon>Eukaryota</taxon>
        <taxon>Viridiplantae</taxon>
        <taxon>Streptophyta</taxon>
        <taxon>Embryophyta</taxon>
        <taxon>Tracheophyta</taxon>
        <taxon>Spermatophyta</taxon>
        <taxon>Magnoliopsida</taxon>
        <taxon>eudicotyledons</taxon>
        <taxon>Gunneridae</taxon>
        <taxon>Pentapetalae</taxon>
        <taxon>rosids</taxon>
        <taxon>fabids</taxon>
        <taxon>Malpighiales</taxon>
        <taxon>Rhizophoraceae</taxon>
        <taxon>Rhizophora</taxon>
    </lineage>
</organism>
<dbReference type="EMBL" id="GGEC01062001">
    <property type="protein sequence ID" value="MBX42485.1"/>
    <property type="molecule type" value="Transcribed_RNA"/>
</dbReference>
<protein>
    <submittedName>
        <fullName evidence="1">Uncharacterized protein</fullName>
    </submittedName>
</protein>
<evidence type="ECO:0000313" key="1">
    <source>
        <dbReference type="EMBL" id="MBX42485.1"/>
    </source>
</evidence>